<proteinExistence type="predicted"/>
<protein>
    <submittedName>
        <fullName evidence="1">Uncharacterized protein</fullName>
    </submittedName>
</protein>
<evidence type="ECO:0000313" key="2">
    <source>
        <dbReference type="Proteomes" id="UP000199706"/>
    </source>
</evidence>
<sequence length="113" mass="12488">MNPTTPISTLSFWPTAEQTAHTVEGLRTSGRFVSSLDVLEAAQRATPTTGFRQGAAGGPRLNVKKAVAMLGGPRYFRALAEGLITPRKDEKGWTFVDRQDVIDLLRRVDRRSF</sequence>
<reference evidence="1 2" key="1">
    <citation type="submission" date="2016-10" db="EMBL/GenBank/DDBJ databases">
        <authorList>
            <person name="de Groot N.N."/>
        </authorList>
    </citation>
    <scope>NUCLEOTIDE SEQUENCE [LARGE SCALE GENOMIC DNA]</scope>
    <source>
        <strain evidence="1 2">LMG 2247</strain>
    </source>
</reference>
<dbReference type="Proteomes" id="UP000199706">
    <property type="component" value="Unassembled WGS sequence"/>
</dbReference>
<dbReference type="AlphaFoldDB" id="A0A1G7YFK5"/>
<evidence type="ECO:0000313" key="1">
    <source>
        <dbReference type="EMBL" id="SDG95321.1"/>
    </source>
</evidence>
<name>A0A1G7YFK5_9BURK</name>
<gene>
    <name evidence="1" type="ORF">SAMN05216466_106168</name>
</gene>
<accession>A0A1G7YFK5</accession>
<organism evidence="1 2">
    <name type="scientific">Paraburkholderia phenazinium</name>
    <dbReference type="NCBI Taxonomy" id="60549"/>
    <lineage>
        <taxon>Bacteria</taxon>
        <taxon>Pseudomonadati</taxon>
        <taxon>Pseudomonadota</taxon>
        <taxon>Betaproteobacteria</taxon>
        <taxon>Burkholderiales</taxon>
        <taxon>Burkholderiaceae</taxon>
        <taxon>Paraburkholderia</taxon>
    </lineage>
</organism>
<dbReference type="EMBL" id="FNCJ01000006">
    <property type="protein sequence ID" value="SDG95321.1"/>
    <property type="molecule type" value="Genomic_DNA"/>
</dbReference>
<dbReference type="RefSeq" id="WP_143016590.1">
    <property type="nucleotide sequence ID" value="NZ_FNCJ01000006.1"/>
</dbReference>